<dbReference type="CDD" id="cd03316">
    <property type="entry name" value="MR_like"/>
    <property type="match status" value="1"/>
</dbReference>
<dbReference type="RefSeq" id="WP_092888048.1">
    <property type="nucleotide sequence ID" value="NZ_FOOI01000017.1"/>
</dbReference>
<feature type="domain" description="Mandelate racemase/muconate lactonizing enzyme C-terminal" evidence="3">
    <location>
        <begin position="128"/>
        <end position="253"/>
    </location>
</feature>
<dbReference type="InterPro" id="IPR013341">
    <property type="entry name" value="Mandelate_racemase_N_dom"/>
</dbReference>
<dbReference type="PANTHER" id="PTHR48080">
    <property type="entry name" value="D-GALACTONATE DEHYDRATASE-RELATED"/>
    <property type="match status" value="1"/>
</dbReference>
<dbReference type="STRING" id="504797.SAMN05421678_117126"/>
<dbReference type="SUPFAM" id="SSF54826">
    <property type="entry name" value="Enolase N-terminal domain-like"/>
    <property type="match status" value="1"/>
</dbReference>
<dbReference type="Gene3D" id="3.30.390.10">
    <property type="entry name" value="Enolase-like, N-terminal domain"/>
    <property type="match status" value="1"/>
</dbReference>
<organism evidence="5 6">
    <name type="scientific">Actinopolymorpha cephalotaxi</name>
    <dbReference type="NCBI Taxonomy" id="504797"/>
    <lineage>
        <taxon>Bacteria</taxon>
        <taxon>Bacillati</taxon>
        <taxon>Actinomycetota</taxon>
        <taxon>Actinomycetes</taxon>
        <taxon>Propionibacteriales</taxon>
        <taxon>Actinopolymorphaceae</taxon>
        <taxon>Actinopolymorpha</taxon>
    </lineage>
</organism>
<dbReference type="SFLD" id="SFLDG00179">
    <property type="entry name" value="mandelate_racemase"/>
    <property type="match status" value="1"/>
</dbReference>
<evidence type="ECO:0000313" key="7">
    <source>
        <dbReference type="Proteomes" id="UP000533017"/>
    </source>
</evidence>
<dbReference type="Proteomes" id="UP000533017">
    <property type="component" value="Unassembled WGS sequence"/>
</dbReference>
<sequence length="391" mass="43436">MKVTGVRQWIAEFGYYNAIYVQVETDDGVVGQAEVAMRRRTRTVAALIEELGEYLVGEDPTRIEAHFERMYRDSFLGGTLLTIGIAALDMALWDLNARSLGVPVHRLLGGKFRDAVPVYTHARATESPETFAAEVKDRVDKGFTAVKTTLPGFYSQVTSVHHKVPASIPARTTETELLPTSIWQRVGEYFQAAREAVGPDVHLMLDCHGRLNVANAVRLCEELAPYQLTFIEEPTPPERPDWLAEVTRRSTTPIASGERWAGPYGSAPFLEQHALSIVQPDVAFCGGITAAKRIATVAETHGISVAFHNPFGPLTSAATWHLAATLPNFMISESMLTPAQLKFWDRYAENPPKVENGMWQVTDDPGLGPRLRIDEIVRHPFRPEYDRGGTR</sequence>
<dbReference type="AlphaFoldDB" id="A0A1I2ZZN4"/>
<dbReference type="PROSITE" id="PS00909">
    <property type="entry name" value="MR_MLE_2"/>
    <property type="match status" value="1"/>
</dbReference>
<keyword evidence="7" id="KW-1185">Reference proteome</keyword>
<evidence type="ECO:0000313" key="5">
    <source>
        <dbReference type="EMBL" id="SFH42541.1"/>
    </source>
</evidence>
<keyword evidence="2" id="KW-0812">Transmembrane</keyword>
<keyword evidence="2" id="KW-1133">Transmembrane helix</keyword>
<dbReference type="Pfam" id="PF13378">
    <property type="entry name" value="MR_MLE_C"/>
    <property type="match status" value="1"/>
</dbReference>
<dbReference type="Gene3D" id="3.20.20.120">
    <property type="entry name" value="Enolase-like C-terminal domain"/>
    <property type="match status" value="1"/>
</dbReference>
<dbReference type="SFLD" id="SFLDS00001">
    <property type="entry name" value="Enolase"/>
    <property type="match status" value="1"/>
</dbReference>
<proteinExistence type="predicted"/>
<reference evidence="5 6" key="1">
    <citation type="submission" date="2016-10" db="EMBL/GenBank/DDBJ databases">
        <authorList>
            <person name="de Groot N.N."/>
        </authorList>
    </citation>
    <scope>NUCLEOTIDE SEQUENCE [LARGE SCALE GENOMIC DNA]</scope>
    <source>
        <strain evidence="5 6">CPCC 202808</strain>
    </source>
</reference>
<keyword evidence="2" id="KW-0472">Membrane</keyword>
<dbReference type="InterPro" id="IPR018110">
    <property type="entry name" value="Mandel_Rmase/mucon_lact_enz_CS"/>
</dbReference>
<dbReference type="InterPro" id="IPR036849">
    <property type="entry name" value="Enolase-like_C_sf"/>
</dbReference>
<reference evidence="4 7" key="2">
    <citation type="submission" date="2020-07" db="EMBL/GenBank/DDBJ databases">
        <title>Sequencing the genomes of 1000 actinobacteria strains.</title>
        <authorList>
            <person name="Klenk H.-P."/>
        </authorList>
    </citation>
    <scope>NUCLEOTIDE SEQUENCE [LARGE SCALE GENOMIC DNA]</scope>
    <source>
        <strain evidence="4 7">DSM 45117</strain>
    </source>
</reference>
<gene>
    <name evidence="4" type="ORF">FHR37_003077</name>
    <name evidence="5" type="ORF">SAMN05421678_117126</name>
</gene>
<evidence type="ECO:0000313" key="4">
    <source>
        <dbReference type="EMBL" id="NYH84226.1"/>
    </source>
</evidence>
<name>A0A1I2ZZN4_9ACTN</name>
<dbReference type="GO" id="GO:0009063">
    <property type="term" value="P:amino acid catabolic process"/>
    <property type="evidence" value="ECO:0007669"/>
    <property type="project" value="InterPro"/>
</dbReference>
<dbReference type="GO" id="GO:0008869">
    <property type="term" value="F:galactonate dehydratase activity"/>
    <property type="evidence" value="ECO:0007669"/>
    <property type="project" value="UniProtKB-EC"/>
</dbReference>
<dbReference type="OrthoDB" id="5168231at2"/>
<evidence type="ECO:0000313" key="6">
    <source>
        <dbReference type="Proteomes" id="UP000199052"/>
    </source>
</evidence>
<dbReference type="SMART" id="SM00922">
    <property type="entry name" value="MR_MLE"/>
    <property type="match status" value="1"/>
</dbReference>
<protein>
    <submittedName>
        <fullName evidence="5">Galactonate dehydratase</fullName>
        <ecNumber evidence="4">4.2.1.6</ecNumber>
    </submittedName>
</protein>
<dbReference type="PANTHER" id="PTHR48080:SF2">
    <property type="entry name" value="D-GALACTONATE DEHYDRATASE"/>
    <property type="match status" value="1"/>
</dbReference>
<dbReference type="InterPro" id="IPR034593">
    <property type="entry name" value="DgoD-like"/>
</dbReference>
<evidence type="ECO:0000259" key="3">
    <source>
        <dbReference type="SMART" id="SM00922"/>
    </source>
</evidence>
<dbReference type="InterPro" id="IPR013342">
    <property type="entry name" value="Mandelate_racemase_C"/>
</dbReference>
<dbReference type="EMBL" id="JACBZA010000001">
    <property type="protein sequence ID" value="NYH84226.1"/>
    <property type="molecule type" value="Genomic_DNA"/>
</dbReference>
<evidence type="ECO:0000256" key="2">
    <source>
        <dbReference type="SAM" id="Phobius"/>
    </source>
</evidence>
<evidence type="ECO:0000256" key="1">
    <source>
        <dbReference type="ARBA" id="ARBA00023239"/>
    </source>
</evidence>
<dbReference type="Proteomes" id="UP000199052">
    <property type="component" value="Unassembled WGS sequence"/>
</dbReference>
<accession>A0A1I2ZZN4</accession>
<dbReference type="EC" id="4.2.1.6" evidence="4"/>
<dbReference type="InterPro" id="IPR029065">
    <property type="entry name" value="Enolase_C-like"/>
</dbReference>
<dbReference type="SUPFAM" id="SSF51604">
    <property type="entry name" value="Enolase C-terminal domain-like"/>
    <property type="match status" value="1"/>
</dbReference>
<keyword evidence="1 4" id="KW-0456">Lyase</keyword>
<dbReference type="InterPro" id="IPR029017">
    <property type="entry name" value="Enolase-like_N"/>
</dbReference>
<dbReference type="Pfam" id="PF02746">
    <property type="entry name" value="MR_MLE_N"/>
    <property type="match status" value="1"/>
</dbReference>
<feature type="transmembrane region" description="Helical" evidence="2">
    <location>
        <begin position="75"/>
        <end position="93"/>
    </location>
</feature>
<dbReference type="EMBL" id="FOOI01000017">
    <property type="protein sequence ID" value="SFH42541.1"/>
    <property type="molecule type" value="Genomic_DNA"/>
</dbReference>